<keyword evidence="8" id="KW-0133">Cell shape</keyword>
<protein>
    <recommendedName>
        <fullName evidence="17">Probable peptidoglycan glycosyltransferase FtsW</fullName>
        <ecNumber evidence="19">2.4.99.28</ecNumber>
    </recommendedName>
    <alternativeName>
        <fullName evidence="18">Cell division protein FtsW</fullName>
    </alternativeName>
    <alternativeName>
        <fullName evidence="15">Cell wall polymerase</fullName>
    </alternativeName>
    <alternativeName>
        <fullName evidence="14">Peptidoglycan polymerase</fullName>
    </alternativeName>
</protein>
<dbReference type="GO" id="GO:0015648">
    <property type="term" value="F:lipid-linked peptidoglycan transporter activity"/>
    <property type="evidence" value="ECO:0007669"/>
    <property type="project" value="TreeGrafter"/>
</dbReference>
<evidence type="ECO:0000256" key="15">
    <source>
        <dbReference type="ARBA" id="ARBA00033270"/>
    </source>
</evidence>
<keyword evidence="11 23" id="KW-0472">Membrane</keyword>
<keyword evidence="3" id="KW-1003">Cell membrane</keyword>
<evidence type="ECO:0000256" key="5">
    <source>
        <dbReference type="ARBA" id="ARBA00022676"/>
    </source>
</evidence>
<dbReference type="InterPro" id="IPR018365">
    <property type="entry name" value="Cell_cycle_FtsW-rel_CS"/>
</dbReference>
<keyword evidence="6" id="KW-0808">Transferase</keyword>
<dbReference type="GO" id="GO:0032153">
    <property type="term" value="C:cell division site"/>
    <property type="evidence" value="ECO:0007669"/>
    <property type="project" value="TreeGrafter"/>
</dbReference>
<evidence type="ECO:0000256" key="8">
    <source>
        <dbReference type="ARBA" id="ARBA00022960"/>
    </source>
</evidence>
<keyword evidence="4" id="KW-0132">Cell division</keyword>
<evidence type="ECO:0000256" key="7">
    <source>
        <dbReference type="ARBA" id="ARBA00022692"/>
    </source>
</evidence>
<keyword evidence="25" id="KW-1185">Reference proteome</keyword>
<dbReference type="GO" id="GO:0071555">
    <property type="term" value="P:cell wall organization"/>
    <property type="evidence" value="ECO:0007669"/>
    <property type="project" value="UniProtKB-KW"/>
</dbReference>
<evidence type="ECO:0000256" key="3">
    <source>
        <dbReference type="ARBA" id="ARBA00022475"/>
    </source>
</evidence>
<dbReference type="RefSeq" id="WP_076704121.1">
    <property type="nucleotide sequence ID" value="NZ_MRDE01000063.1"/>
</dbReference>
<keyword evidence="13" id="KW-0961">Cell wall biogenesis/degradation</keyword>
<keyword evidence="7 23" id="KW-0812">Transmembrane</keyword>
<feature type="transmembrane region" description="Helical" evidence="23">
    <location>
        <begin position="351"/>
        <end position="375"/>
    </location>
</feature>
<dbReference type="InterPro" id="IPR001182">
    <property type="entry name" value="FtsW/RodA"/>
</dbReference>
<evidence type="ECO:0000313" key="24">
    <source>
        <dbReference type="EMBL" id="OMH24270.1"/>
    </source>
</evidence>
<feature type="transmembrane region" description="Helical" evidence="23">
    <location>
        <begin position="87"/>
        <end position="107"/>
    </location>
</feature>
<comment type="caution">
    <text evidence="24">The sequence shown here is derived from an EMBL/GenBank/DDBJ whole genome shotgun (WGS) entry which is preliminary data.</text>
</comment>
<evidence type="ECO:0000256" key="23">
    <source>
        <dbReference type="SAM" id="Phobius"/>
    </source>
</evidence>
<dbReference type="GO" id="GO:0008955">
    <property type="term" value="F:peptidoglycan glycosyltransferase activity"/>
    <property type="evidence" value="ECO:0007669"/>
    <property type="project" value="UniProtKB-EC"/>
</dbReference>
<feature type="transmembrane region" description="Helical" evidence="23">
    <location>
        <begin position="209"/>
        <end position="226"/>
    </location>
</feature>
<dbReference type="EMBL" id="MRDE01000063">
    <property type="protein sequence ID" value="OMH24270.1"/>
    <property type="molecule type" value="Genomic_DNA"/>
</dbReference>
<feature type="region of interest" description="Disordered" evidence="22">
    <location>
        <begin position="408"/>
        <end position="442"/>
    </location>
</feature>
<organism evidence="24 25">
    <name type="scientific">Tersicoccus phoenicis</name>
    <dbReference type="NCBI Taxonomy" id="554083"/>
    <lineage>
        <taxon>Bacteria</taxon>
        <taxon>Bacillati</taxon>
        <taxon>Actinomycetota</taxon>
        <taxon>Actinomycetes</taxon>
        <taxon>Micrococcales</taxon>
        <taxon>Micrococcaceae</taxon>
        <taxon>Tersicoccus</taxon>
    </lineage>
</organism>
<evidence type="ECO:0000256" key="13">
    <source>
        <dbReference type="ARBA" id="ARBA00023316"/>
    </source>
</evidence>
<evidence type="ECO:0000256" key="10">
    <source>
        <dbReference type="ARBA" id="ARBA00022989"/>
    </source>
</evidence>
<evidence type="ECO:0000256" key="9">
    <source>
        <dbReference type="ARBA" id="ARBA00022984"/>
    </source>
</evidence>
<evidence type="ECO:0000256" key="18">
    <source>
        <dbReference type="ARBA" id="ARBA00041418"/>
    </source>
</evidence>
<keyword evidence="9" id="KW-0573">Peptidoglycan synthesis</keyword>
<evidence type="ECO:0000256" key="2">
    <source>
        <dbReference type="ARBA" id="ARBA00004752"/>
    </source>
</evidence>
<evidence type="ECO:0000256" key="17">
    <source>
        <dbReference type="ARBA" id="ARBA00041185"/>
    </source>
</evidence>
<reference evidence="24 25" key="1">
    <citation type="submission" date="2016-12" db="EMBL/GenBank/DDBJ databases">
        <title>Draft genome of Tersicoccus phoenicis 1P05MA.</title>
        <authorList>
            <person name="Nakajima Y."/>
            <person name="Yoshizawa S."/>
            <person name="Nakamura K."/>
            <person name="Ogura Y."/>
            <person name="Hayashi T."/>
            <person name="Kogure K."/>
        </authorList>
    </citation>
    <scope>NUCLEOTIDE SEQUENCE [LARGE SCALE GENOMIC DNA]</scope>
    <source>
        <strain evidence="24 25">1p05MA</strain>
    </source>
</reference>
<dbReference type="PANTHER" id="PTHR30474:SF2">
    <property type="entry name" value="PEPTIDOGLYCAN GLYCOSYLTRANSFERASE FTSW-RELATED"/>
    <property type="match status" value="1"/>
</dbReference>
<feature type="transmembrane region" description="Helical" evidence="23">
    <location>
        <begin position="186"/>
        <end position="203"/>
    </location>
</feature>
<evidence type="ECO:0000256" key="20">
    <source>
        <dbReference type="ARBA" id="ARBA00049902"/>
    </source>
</evidence>
<dbReference type="STRING" id="554083.BKD30_09015"/>
<evidence type="ECO:0000256" key="14">
    <source>
        <dbReference type="ARBA" id="ARBA00032370"/>
    </source>
</evidence>
<feature type="transmembrane region" description="Helical" evidence="23">
    <location>
        <begin position="119"/>
        <end position="139"/>
    </location>
</feature>
<dbReference type="Proteomes" id="UP000187085">
    <property type="component" value="Unassembled WGS sequence"/>
</dbReference>
<comment type="pathway">
    <text evidence="2">Cell wall biogenesis; peptidoglycan biosynthesis.</text>
</comment>
<keyword evidence="10 23" id="KW-1133">Transmembrane helix</keyword>
<evidence type="ECO:0000256" key="11">
    <source>
        <dbReference type="ARBA" id="ARBA00023136"/>
    </source>
</evidence>
<evidence type="ECO:0000256" key="22">
    <source>
        <dbReference type="SAM" id="MobiDB-lite"/>
    </source>
</evidence>
<evidence type="ECO:0000256" key="6">
    <source>
        <dbReference type="ARBA" id="ARBA00022679"/>
    </source>
</evidence>
<dbReference type="GO" id="GO:0051301">
    <property type="term" value="P:cell division"/>
    <property type="evidence" value="ECO:0007669"/>
    <property type="project" value="UniProtKB-KW"/>
</dbReference>
<feature type="transmembrane region" description="Helical" evidence="23">
    <location>
        <begin position="315"/>
        <end position="339"/>
    </location>
</feature>
<dbReference type="GO" id="GO:0008360">
    <property type="term" value="P:regulation of cell shape"/>
    <property type="evidence" value="ECO:0007669"/>
    <property type="project" value="UniProtKB-KW"/>
</dbReference>
<feature type="transmembrane region" description="Helical" evidence="23">
    <location>
        <begin position="231"/>
        <end position="250"/>
    </location>
</feature>
<evidence type="ECO:0000256" key="16">
    <source>
        <dbReference type="ARBA" id="ARBA00038053"/>
    </source>
</evidence>
<evidence type="ECO:0000256" key="12">
    <source>
        <dbReference type="ARBA" id="ARBA00023306"/>
    </source>
</evidence>
<dbReference type="PANTHER" id="PTHR30474">
    <property type="entry name" value="CELL CYCLE PROTEIN"/>
    <property type="match status" value="1"/>
</dbReference>
<dbReference type="InterPro" id="IPR013437">
    <property type="entry name" value="FtsW"/>
</dbReference>
<keyword evidence="5" id="KW-0328">Glycosyltransferase</keyword>
<dbReference type="NCBIfam" id="TIGR02614">
    <property type="entry name" value="ftsW"/>
    <property type="match status" value="1"/>
</dbReference>
<evidence type="ECO:0000256" key="4">
    <source>
        <dbReference type="ARBA" id="ARBA00022618"/>
    </source>
</evidence>
<dbReference type="Pfam" id="PF01098">
    <property type="entry name" value="FTSW_RODA_SPOVE"/>
    <property type="match status" value="1"/>
</dbReference>
<keyword evidence="12" id="KW-0131">Cell cycle</keyword>
<evidence type="ECO:0000256" key="19">
    <source>
        <dbReference type="ARBA" id="ARBA00044770"/>
    </source>
</evidence>
<evidence type="ECO:0000256" key="1">
    <source>
        <dbReference type="ARBA" id="ARBA00004651"/>
    </source>
</evidence>
<dbReference type="AlphaFoldDB" id="A0A1R1L9R3"/>
<feature type="region of interest" description="Disordered" evidence="22">
    <location>
        <begin position="1"/>
        <end position="21"/>
    </location>
</feature>
<comment type="catalytic activity">
    <reaction evidence="20">
        <text>[GlcNAc-(1-&gt;4)-Mur2Ac(oyl-L-Ala-gamma-D-Glu-L-Lys-D-Ala-D-Ala)](n)-di-trans,octa-cis-undecaprenyl diphosphate + beta-D-GlcNAc-(1-&gt;4)-Mur2Ac(oyl-L-Ala-gamma-D-Glu-L-Lys-D-Ala-D-Ala)-di-trans,octa-cis-undecaprenyl diphosphate = [GlcNAc-(1-&gt;4)-Mur2Ac(oyl-L-Ala-gamma-D-Glu-L-Lys-D-Ala-D-Ala)](n+1)-di-trans,octa-cis-undecaprenyl diphosphate + di-trans,octa-cis-undecaprenyl diphosphate + H(+)</text>
        <dbReference type="Rhea" id="RHEA:23708"/>
        <dbReference type="Rhea" id="RHEA-COMP:9602"/>
        <dbReference type="Rhea" id="RHEA-COMP:9603"/>
        <dbReference type="ChEBI" id="CHEBI:15378"/>
        <dbReference type="ChEBI" id="CHEBI:58405"/>
        <dbReference type="ChEBI" id="CHEBI:60033"/>
        <dbReference type="ChEBI" id="CHEBI:78435"/>
        <dbReference type="EC" id="2.4.99.28"/>
    </reaction>
</comment>
<dbReference type="GO" id="GO:0005886">
    <property type="term" value="C:plasma membrane"/>
    <property type="evidence" value="ECO:0007669"/>
    <property type="project" value="UniProtKB-SubCell"/>
</dbReference>
<dbReference type="GO" id="GO:0009252">
    <property type="term" value="P:peptidoglycan biosynthetic process"/>
    <property type="evidence" value="ECO:0007669"/>
    <property type="project" value="UniProtKB-KW"/>
</dbReference>
<accession>A0A1R1L9R3</accession>
<feature type="transmembrane region" description="Helical" evidence="23">
    <location>
        <begin position="381"/>
        <end position="403"/>
    </location>
</feature>
<comment type="function">
    <text evidence="21">Peptidoglycan polymerase that is essential for cell division.</text>
</comment>
<evidence type="ECO:0000256" key="21">
    <source>
        <dbReference type="ARBA" id="ARBA00049966"/>
    </source>
</evidence>
<proteinExistence type="inferred from homology"/>
<gene>
    <name evidence="24" type="ORF">BKD30_09015</name>
</gene>
<dbReference type="PROSITE" id="PS00428">
    <property type="entry name" value="FTSW_RODA_SPOVE"/>
    <property type="match status" value="1"/>
</dbReference>
<dbReference type="EC" id="2.4.99.28" evidence="19"/>
<comment type="subcellular location">
    <subcellularLocation>
        <location evidence="1">Cell membrane</location>
        <topology evidence="1">Multi-pass membrane protein</topology>
    </subcellularLocation>
</comment>
<evidence type="ECO:0000313" key="25">
    <source>
        <dbReference type="Proteomes" id="UP000187085"/>
    </source>
</evidence>
<feature type="transmembrane region" description="Helical" evidence="23">
    <location>
        <begin position="53"/>
        <end position="75"/>
    </location>
</feature>
<comment type="similarity">
    <text evidence="16">Belongs to the SEDS family. FtsW subfamily.</text>
</comment>
<name>A0A1R1L9R3_9MICC</name>
<sequence length="442" mass="46494">MVITPPRPQAPRVGASPVRPAPPRVPRSTFFRLIAGVWARIEDRDQRSGNSSYYLILGSTIALTAVGLLMVLSSSAVEAIAQEGSSYALFLKQGMFGILGLIGMFVLSRLPVPALKGLAWPAVGLAILLLLAVFTPLGYEVNGNRSWLRFGGLTGQPSEAAKFALCLWMSLILARKGALLRQLHHALIPVLPVAALIIGLVVLQRDLGTSLLLVMIVMAILFFAGVPKRLFVVAGVLAAAGAVAMALGSGNRMCRITGWLGAGQCVGVNDQANAGLGALASGGWWGLGLGQSRQKWYYIPEAHNDFIFSIIGEELGLVGTLVVVCLFGILAIAILRVIMRHTDPFVRITSGAILTWIIGQAFVNIAMVTGLLPVIGVPLPFISYGGSSLLVVLCGIGVVLSFARTRPTARRGGPTGSGVGRVPLLNGLDRGTDARATGRGRG</sequence>